<keyword evidence="2 10" id="KW-0132">Cell division</keyword>
<dbReference type="PROSITE" id="PS00221">
    <property type="entry name" value="MIP"/>
    <property type="match status" value="1"/>
</dbReference>
<keyword evidence="8 10" id="KW-0131">Cell cycle</keyword>
<organism evidence="13 14">
    <name type="scientific">Candidatus Aphodoplasma excrementigallinarum</name>
    <dbReference type="NCBI Taxonomy" id="2840673"/>
    <lineage>
        <taxon>Bacteria</taxon>
        <taxon>Bacillati</taxon>
        <taxon>Bacillota</taxon>
        <taxon>Clostridia</taxon>
        <taxon>Eubacteriales</taxon>
        <taxon>Candidatus Aphodoplasma</taxon>
    </lineage>
</organism>
<comment type="function">
    <text evidence="10">Cell wall formation. Catalyzes the transfer of a GlcNAc subunit on undecaprenyl-pyrophosphoryl-MurNAc-pentapeptide (lipid intermediate I) to form undecaprenyl-pyrophosphoryl-MurNAc-(pentapeptide)GlcNAc (lipid intermediate II).</text>
</comment>
<reference evidence="13" key="1">
    <citation type="submission" date="2020-10" db="EMBL/GenBank/DDBJ databases">
        <authorList>
            <person name="Gilroy R."/>
        </authorList>
    </citation>
    <scope>NUCLEOTIDE SEQUENCE</scope>
    <source>
        <strain evidence="13">4920</strain>
    </source>
</reference>
<comment type="catalytic activity">
    <reaction evidence="10">
        <text>di-trans,octa-cis-undecaprenyl diphospho-N-acetyl-alpha-D-muramoyl-L-alanyl-D-glutamyl-meso-2,6-diaminopimeloyl-D-alanyl-D-alanine + UDP-N-acetyl-alpha-D-glucosamine = di-trans,octa-cis-undecaprenyl diphospho-[N-acetyl-alpha-D-glucosaminyl-(1-&gt;4)]-N-acetyl-alpha-D-muramoyl-L-alanyl-D-glutamyl-meso-2,6-diaminopimeloyl-D-alanyl-D-alanine + UDP + H(+)</text>
        <dbReference type="Rhea" id="RHEA:31227"/>
        <dbReference type="ChEBI" id="CHEBI:15378"/>
        <dbReference type="ChEBI" id="CHEBI:57705"/>
        <dbReference type="ChEBI" id="CHEBI:58223"/>
        <dbReference type="ChEBI" id="CHEBI:61387"/>
        <dbReference type="ChEBI" id="CHEBI:61388"/>
        <dbReference type="EC" id="2.4.1.227"/>
    </reaction>
</comment>
<comment type="caution">
    <text evidence="13">The sequence shown here is derived from an EMBL/GenBank/DDBJ whole genome shotgun (WGS) entry which is preliminary data.</text>
</comment>
<evidence type="ECO:0000256" key="9">
    <source>
        <dbReference type="ARBA" id="ARBA00023316"/>
    </source>
</evidence>
<feature type="binding site" evidence="10">
    <location>
        <position position="195"/>
    </location>
    <ligand>
        <name>UDP-N-acetyl-alpha-D-glucosamine</name>
        <dbReference type="ChEBI" id="CHEBI:57705"/>
    </ligand>
</feature>
<keyword evidence="5 10" id="KW-0133">Cell shape</keyword>
<dbReference type="GO" id="GO:0008360">
    <property type="term" value="P:regulation of cell shape"/>
    <property type="evidence" value="ECO:0007669"/>
    <property type="project" value="UniProtKB-KW"/>
</dbReference>
<feature type="binding site" evidence="10">
    <location>
        <position position="300"/>
    </location>
    <ligand>
        <name>UDP-N-acetyl-alpha-D-glucosamine</name>
        <dbReference type="ChEBI" id="CHEBI:57705"/>
    </ligand>
</feature>
<dbReference type="Proteomes" id="UP000886743">
    <property type="component" value="Unassembled WGS sequence"/>
</dbReference>
<feature type="binding site" evidence="10">
    <location>
        <position position="255"/>
    </location>
    <ligand>
        <name>UDP-N-acetyl-alpha-D-glucosamine</name>
        <dbReference type="ChEBI" id="CHEBI:57705"/>
    </ligand>
</feature>
<evidence type="ECO:0000259" key="12">
    <source>
        <dbReference type="Pfam" id="PF04101"/>
    </source>
</evidence>
<dbReference type="GO" id="GO:0071555">
    <property type="term" value="P:cell wall organization"/>
    <property type="evidence" value="ECO:0007669"/>
    <property type="project" value="UniProtKB-KW"/>
</dbReference>
<evidence type="ECO:0000313" key="13">
    <source>
        <dbReference type="EMBL" id="HIV02753.1"/>
    </source>
</evidence>
<dbReference type="InterPro" id="IPR004276">
    <property type="entry name" value="GlycoTrans_28_N"/>
</dbReference>
<dbReference type="Pfam" id="PF04101">
    <property type="entry name" value="Glyco_tran_28_C"/>
    <property type="match status" value="1"/>
</dbReference>
<evidence type="ECO:0000259" key="11">
    <source>
        <dbReference type="Pfam" id="PF03033"/>
    </source>
</evidence>
<reference evidence="13" key="2">
    <citation type="journal article" date="2021" name="PeerJ">
        <title>Extensive microbial diversity within the chicken gut microbiome revealed by metagenomics and culture.</title>
        <authorList>
            <person name="Gilroy R."/>
            <person name="Ravi A."/>
            <person name="Getino M."/>
            <person name="Pursley I."/>
            <person name="Horton D.L."/>
            <person name="Alikhan N.F."/>
            <person name="Baker D."/>
            <person name="Gharbi K."/>
            <person name="Hall N."/>
            <person name="Watson M."/>
            <person name="Adriaenssens E.M."/>
            <person name="Foster-Nyarko E."/>
            <person name="Jarju S."/>
            <person name="Secka A."/>
            <person name="Antonio M."/>
            <person name="Oren A."/>
            <person name="Chaudhuri R.R."/>
            <person name="La Ragione R."/>
            <person name="Hildebrand F."/>
            <person name="Pallen M.J."/>
        </authorList>
    </citation>
    <scope>NUCLEOTIDE SEQUENCE</scope>
    <source>
        <strain evidence="13">4920</strain>
    </source>
</reference>
<evidence type="ECO:0000256" key="3">
    <source>
        <dbReference type="ARBA" id="ARBA00022676"/>
    </source>
</evidence>
<accession>A0A9D1SZI2</accession>
<sequence>MKLLLAGGGTAGHINPALSIAAYAKKMDRDTQVLFIGKRGNMEETLVPKAGYDMEYIDIAGFRRSLSLQNISVIFKTLKAARDCKRIIRSFEPDVVICTGGYVSGPVMKAAYACGVPAIIHEQNVFPGVTVKLSQKYASYIATSFEDTKNHLKRKDKCVFTGNPVREEILSADPVLARSVLRLDDRPFILAFGGSLGAARLNDAVTGYIAEMVKRDDVQILFGTGKRNYDAVMADMKQRGIDLERHKNVRVRDYIYDMDMAMAAADLVIGRAGAISISEITALGKPAILIPSPNVAHDHQLTNARLLEKNGAALVLTEDALSGASLKEKVDALLSGRGTLEQYGRNAKKFGVTDASQKIYELACSLVRK</sequence>
<feature type="domain" description="Glycosyl transferase family 28 C-terminal" evidence="12">
    <location>
        <begin position="189"/>
        <end position="358"/>
    </location>
</feature>
<dbReference type="GO" id="GO:0005975">
    <property type="term" value="P:carbohydrate metabolic process"/>
    <property type="evidence" value="ECO:0007669"/>
    <property type="project" value="InterPro"/>
</dbReference>
<evidence type="ECO:0000256" key="5">
    <source>
        <dbReference type="ARBA" id="ARBA00022960"/>
    </source>
</evidence>
<evidence type="ECO:0000256" key="1">
    <source>
        <dbReference type="ARBA" id="ARBA00022475"/>
    </source>
</evidence>
<dbReference type="EMBL" id="DVOF01000123">
    <property type="protein sequence ID" value="HIV02753.1"/>
    <property type="molecule type" value="Genomic_DNA"/>
</dbReference>
<comment type="subcellular location">
    <subcellularLocation>
        <location evidence="10">Cell membrane</location>
        <topology evidence="10">Peripheral membrane protein</topology>
        <orientation evidence="10">Cytoplasmic side</orientation>
    </subcellularLocation>
</comment>
<feature type="domain" description="Glycosyltransferase family 28 N-terminal" evidence="11">
    <location>
        <begin position="4"/>
        <end position="142"/>
    </location>
</feature>
<keyword evidence="1 10" id="KW-1003">Cell membrane</keyword>
<keyword evidence="4 10" id="KW-0808">Transferase</keyword>
<evidence type="ECO:0000256" key="7">
    <source>
        <dbReference type="ARBA" id="ARBA00023136"/>
    </source>
</evidence>
<keyword evidence="9 10" id="KW-0961">Cell wall biogenesis/degradation</keyword>
<dbReference type="EC" id="2.4.1.227" evidence="10"/>
<dbReference type="Gene3D" id="3.40.50.2000">
    <property type="entry name" value="Glycogen Phosphorylase B"/>
    <property type="match status" value="2"/>
</dbReference>
<gene>
    <name evidence="10 13" type="primary">murG</name>
    <name evidence="13" type="ORF">IAC74_04200</name>
</gene>
<evidence type="ECO:0000256" key="6">
    <source>
        <dbReference type="ARBA" id="ARBA00022984"/>
    </source>
</evidence>
<feature type="binding site" evidence="10">
    <location>
        <position position="166"/>
    </location>
    <ligand>
        <name>UDP-N-acetyl-alpha-D-glucosamine</name>
        <dbReference type="ChEBI" id="CHEBI:57705"/>
    </ligand>
</feature>
<evidence type="ECO:0000256" key="8">
    <source>
        <dbReference type="ARBA" id="ARBA00023306"/>
    </source>
</evidence>
<comment type="caution">
    <text evidence="10">Lacks conserved residue(s) required for the propagation of feature annotation.</text>
</comment>
<dbReference type="Pfam" id="PF03033">
    <property type="entry name" value="Glyco_transf_28"/>
    <property type="match status" value="1"/>
</dbReference>
<evidence type="ECO:0000313" key="14">
    <source>
        <dbReference type="Proteomes" id="UP000886743"/>
    </source>
</evidence>
<evidence type="ECO:0000256" key="4">
    <source>
        <dbReference type="ARBA" id="ARBA00022679"/>
    </source>
</evidence>
<name>A0A9D1SZI2_9FIRM</name>
<dbReference type="SUPFAM" id="SSF53756">
    <property type="entry name" value="UDP-Glycosyltransferase/glycogen phosphorylase"/>
    <property type="match status" value="1"/>
</dbReference>
<dbReference type="NCBIfam" id="TIGR01133">
    <property type="entry name" value="murG"/>
    <property type="match status" value="1"/>
</dbReference>
<dbReference type="AlphaFoldDB" id="A0A9D1SZI2"/>
<dbReference type="GO" id="GO:0005886">
    <property type="term" value="C:plasma membrane"/>
    <property type="evidence" value="ECO:0007669"/>
    <property type="project" value="UniProtKB-SubCell"/>
</dbReference>
<dbReference type="PANTHER" id="PTHR21015:SF22">
    <property type="entry name" value="GLYCOSYLTRANSFERASE"/>
    <property type="match status" value="1"/>
</dbReference>
<dbReference type="GO" id="GO:0050511">
    <property type="term" value="F:undecaprenyldiphospho-muramoylpentapeptide beta-N-acetylglucosaminyltransferase activity"/>
    <property type="evidence" value="ECO:0007669"/>
    <property type="project" value="UniProtKB-UniRule"/>
</dbReference>
<feature type="binding site" evidence="10">
    <location>
        <position position="124"/>
    </location>
    <ligand>
        <name>UDP-N-acetyl-alpha-D-glucosamine</name>
        <dbReference type="ChEBI" id="CHEBI:57705"/>
    </ligand>
</feature>
<feature type="binding site" evidence="10">
    <location>
        <begin position="10"/>
        <end position="12"/>
    </location>
    <ligand>
        <name>UDP-N-acetyl-alpha-D-glucosamine</name>
        <dbReference type="ChEBI" id="CHEBI:57705"/>
    </ligand>
</feature>
<keyword evidence="3 10" id="KW-0328">Glycosyltransferase</keyword>
<dbReference type="PANTHER" id="PTHR21015">
    <property type="entry name" value="UDP-N-ACETYLGLUCOSAMINE--N-ACETYLMURAMYL-(PENTAPEPTIDE) PYROPHOSPHORYL-UNDECAPRENOL N-ACETYLGLUCOSAMINE TRANSFERASE 1"/>
    <property type="match status" value="1"/>
</dbReference>
<evidence type="ECO:0000256" key="2">
    <source>
        <dbReference type="ARBA" id="ARBA00022618"/>
    </source>
</evidence>
<comment type="similarity">
    <text evidence="10">Belongs to the glycosyltransferase 28 family. MurG subfamily.</text>
</comment>
<dbReference type="GO" id="GO:0009252">
    <property type="term" value="P:peptidoglycan biosynthetic process"/>
    <property type="evidence" value="ECO:0007669"/>
    <property type="project" value="UniProtKB-UniRule"/>
</dbReference>
<dbReference type="InterPro" id="IPR022357">
    <property type="entry name" value="MIP_CS"/>
</dbReference>
<proteinExistence type="inferred from homology"/>
<dbReference type="HAMAP" id="MF_00033">
    <property type="entry name" value="MurG"/>
    <property type="match status" value="1"/>
</dbReference>
<dbReference type="InterPro" id="IPR006009">
    <property type="entry name" value="GlcNAc_MurG"/>
</dbReference>
<protein>
    <recommendedName>
        <fullName evidence="10">UDP-N-acetylglucosamine--N-acetylmuramyl-(pentapeptide) pyrophosphoryl-undecaprenol N-acetylglucosamine transferase</fullName>
        <ecNumber evidence="10">2.4.1.227</ecNumber>
    </recommendedName>
    <alternativeName>
        <fullName evidence="10">Undecaprenyl-PP-MurNAc-pentapeptide-UDPGlcNAc GlcNAc transferase</fullName>
    </alternativeName>
</protein>
<keyword evidence="7 10" id="KW-0472">Membrane</keyword>
<comment type="pathway">
    <text evidence="10">Cell wall biogenesis; peptidoglycan biosynthesis.</text>
</comment>
<evidence type="ECO:0000256" key="10">
    <source>
        <dbReference type="HAMAP-Rule" id="MF_00033"/>
    </source>
</evidence>
<keyword evidence="6 10" id="KW-0573">Peptidoglycan synthesis</keyword>
<dbReference type="GO" id="GO:0051301">
    <property type="term" value="P:cell division"/>
    <property type="evidence" value="ECO:0007669"/>
    <property type="project" value="UniProtKB-KW"/>
</dbReference>
<dbReference type="CDD" id="cd03785">
    <property type="entry name" value="GT28_MurG"/>
    <property type="match status" value="1"/>
</dbReference>
<dbReference type="InterPro" id="IPR007235">
    <property type="entry name" value="Glyco_trans_28_C"/>
</dbReference>